<proteinExistence type="predicted"/>
<evidence type="ECO:0000313" key="2">
    <source>
        <dbReference type="Proteomes" id="UP001055286"/>
    </source>
</evidence>
<reference evidence="1" key="2">
    <citation type="submission" date="2021-08" db="EMBL/GenBank/DDBJ databases">
        <authorList>
            <person name="Tani A."/>
            <person name="Ola A."/>
            <person name="Ogura Y."/>
            <person name="Katsura K."/>
            <person name="Hayashi T."/>
        </authorList>
    </citation>
    <scope>NUCLEOTIDE SEQUENCE</scope>
    <source>
        <strain evidence="1">JCM 32048</strain>
    </source>
</reference>
<keyword evidence="2" id="KW-1185">Reference proteome</keyword>
<name>A0AA37HHX7_9HYPH</name>
<dbReference type="EMBL" id="BPQJ01000050">
    <property type="protein sequence ID" value="GJD65899.1"/>
    <property type="molecule type" value="Genomic_DNA"/>
</dbReference>
<dbReference type="AlphaFoldDB" id="A0AA37HHX7"/>
<dbReference type="RefSeq" id="WP_238193225.1">
    <property type="nucleotide sequence ID" value="NZ_BPQJ01000050.1"/>
</dbReference>
<gene>
    <name evidence="1" type="ORF">MPEAHAMD_6095</name>
</gene>
<protein>
    <submittedName>
        <fullName evidence="1">Uncharacterized protein</fullName>
    </submittedName>
</protein>
<dbReference type="Proteomes" id="UP001055286">
    <property type="component" value="Unassembled WGS sequence"/>
</dbReference>
<comment type="caution">
    <text evidence="1">The sequence shown here is derived from an EMBL/GenBank/DDBJ whole genome shotgun (WGS) entry which is preliminary data.</text>
</comment>
<reference evidence="1" key="1">
    <citation type="journal article" date="2016" name="Front. Microbiol.">
        <title>Genome Sequence of the Piezophilic, Mesophilic Sulfate-Reducing Bacterium Desulfovibrio indicus J2T.</title>
        <authorList>
            <person name="Cao J."/>
            <person name="Maignien L."/>
            <person name="Shao Z."/>
            <person name="Alain K."/>
            <person name="Jebbar M."/>
        </authorList>
    </citation>
    <scope>NUCLEOTIDE SEQUENCE</scope>
    <source>
        <strain evidence="1">JCM 32048</strain>
    </source>
</reference>
<organism evidence="1 2">
    <name type="scientific">Methylobacterium frigidaeris</name>
    <dbReference type="NCBI Taxonomy" id="2038277"/>
    <lineage>
        <taxon>Bacteria</taxon>
        <taxon>Pseudomonadati</taxon>
        <taxon>Pseudomonadota</taxon>
        <taxon>Alphaproteobacteria</taxon>
        <taxon>Hyphomicrobiales</taxon>
        <taxon>Methylobacteriaceae</taxon>
        <taxon>Methylobacterium</taxon>
    </lineage>
</organism>
<sequence>MGDGYKLDPPFTLSCPECSGTMHRTATGTMVQYRCHIGHILTGAAMLEAQANVLEMRLGSVLSLLNERAELCRQLSEGVMAQGQDPATLEAARKEALQRAETIRALLESDWAQPDPKLGLF</sequence>
<evidence type="ECO:0000313" key="1">
    <source>
        <dbReference type="EMBL" id="GJD65899.1"/>
    </source>
</evidence>
<accession>A0AA37HHX7</accession>